<evidence type="ECO:0000313" key="3">
    <source>
        <dbReference type="EMBL" id="MFC4266721.1"/>
    </source>
</evidence>
<dbReference type="EMBL" id="JBHSCQ010000022">
    <property type="protein sequence ID" value="MFC4266721.1"/>
    <property type="molecule type" value="Genomic_DNA"/>
</dbReference>
<keyword evidence="4" id="KW-1185">Reference proteome</keyword>
<dbReference type="Pfam" id="PF00326">
    <property type="entry name" value="Peptidase_S9"/>
    <property type="match status" value="1"/>
</dbReference>
<dbReference type="SUPFAM" id="SSF82171">
    <property type="entry name" value="DPP6 N-terminal domain-like"/>
    <property type="match status" value="1"/>
</dbReference>
<dbReference type="InterPro" id="IPR050491">
    <property type="entry name" value="AmpC-like"/>
</dbReference>
<dbReference type="InterPro" id="IPR011659">
    <property type="entry name" value="WD40"/>
</dbReference>
<dbReference type="PANTHER" id="PTHR46825:SF15">
    <property type="entry name" value="BETA-LACTAMASE-RELATED DOMAIN-CONTAINING PROTEIN"/>
    <property type="match status" value="1"/>
</dbReference>
<dbReference type="SUPFAM" id="SSF53474">
    <property type="entry name" value="alpha/beta-Hydrolases"/>
    <property type="match status" value="1"/>
</dbReference>
<keyword evidence="3" id="KW-0378">Hydrolase</keyword>
<dbReference type="InterPro" id="IPR011042">
    <property type="entry name" value="6-blade_b-propeller_TolB-like"/>
</dbReference>
<gene>
    <name evidence="3" type="ORF">ACFOW9_14020</name>
</gene>
<reference evidence="4" key="1">
    <citation type="journal article" date="2019" name="Int. J. Syst. Evol. Microbiol.">
        <title>The Global Catalogue of Microorganisms (GCM) 10K type strain sequencing project: providing services to taxonomists for standard genome sequencing and annotation.</title>
        <authorList>
            <consortium name="The Broad Institute Genomics Platform"/>
            <consortium name="The Broad Institute Genome Sequencing Center for Infectious Disease"/>
            <person name="Wu L."/>
            <person name="Ma J."/>
        </authorList>
    </citation>
    <scope>NUCLEOTIDE SEQUENCE [LARGE SCALE GENOMIC DNA]</scope>
    <source>
        <strain evidence="4">CGMCC 1.10698</strain>
    </source>
</reference>
<dbReference type="Gene3D" id="2.120.10.30">
    <property type="entry name" value="TolB, C-terminal domain"/>
    <property type="match status" value="2"/>
</dbReference>
<dbReference type="Proteomes" id="UP001595773">
    <property type="component" value="Unassembled WGS sequence"/>
</dbReference>
<dbReference type="Pfam" id="PF07676">
    <property type="entry name" value="PD40"/>
    <property type="match status" value="3"/>
</dbReference>
<accession>A0ABV8R2M1</accession>
<dbReference type="PANTHER" id="PTHR46825">
    <property type="entry name" value="D-ALANYL-D-ALANINE-CARBOXYPEPTIDASE/ENDOPEPTIDASE AMPH"/>
    <property type="match status" value="1"/>
</dbReference>
<dbReference type="InterPro" id="IPR001466">
    <property type="entry name" value="Beta-lactam-related"/>
</dbReference>
<protein>
    <submittedName>
        <fullName evidence="3">Serine hydrolase</fullName>
    </submittedName>
</protein>
<dbReference type="InterPro" id="IPR029058">
    <property type="entry name" value="AB_hydrolase_fold"/>
</dbReference>
<name>A0ABV8R2M1_9MICC</name>
<feature type="domain" description="Beta-lactamase-related" evidence="1">
    <location>
        <begin position="662"/>
        <end position="982"/>
    </location>
</feature>
<dbReference type="Gene3D" id="3.40.50.1820">
    <property type="entry name" value="alpha/beta hydrolase"/>
    <property type="match status" value="1"/>
</dbReference>
<proteinExistence type="predicted"/>
<organism evidence="3 4">
    <name type="scientific">Arthrobacter cryoconiti</name>
    <dbReference type="NCBI Taxonomy" id="748907"/>
    <lineage>
        <taxon>Bacteria</taxon>
        <taxon>Bacillati</taxon>
        <taxon>Actinomycetota</taxon>
        <taxon>Actinomycetes</taxon>
        <taxon>Micrococcales</taxon>
        <taxon>Micrococcaceae</taxon>
        <taxon>Arthrobacter</taxon>
    </lineage>
</organism>
<dbReference type="InterPro" id="IPR012338">
    <property type="entry name" value="Beta-lactam/transpept-like"/>
</dbReference>
<sequence length="1137" mass="119779">MKRTFDPTDLARLVLPSQPALSPDGTAIAYTLTGADELRGTPESSLWLVAADGGSPRKLTSSGVDSSPVWKPDGTVVTFLRSVDGQPAQIWRIPADGGEPEPLTDAGRFPLGAGTPVWAPVDDTLYFSGPIDFGTSGPANAPIVTDRIDFKSDGVGYHGNTRHHLFALDTLTGAARQLTDGDWNAGEPAVSADGQKLAFTAARDHDRDLTLTSHAWCLDLADPQLKPRRVGQASFVAGPLVWDADGESVIAVGMATPKIGNAGLWRLQLDSELLDAALTDSLDRNVMPGGTGYPGGRPQLTQEGNILFCLRDGGNTHLYSITPDGSCVALVNADHLVISGLSHSNGRTAMAVATAELFGEIALIGPDGTLDVRTEHGATSLPGVELFVQEPRRFTISDGSTVAGWLIRDSAITGPTPLLLDVHGGPHNAWTGVANSIHPYHQVLAARGWTVLLLNPRGSDGYGEDFMRGVVDGWGVADYNDLMEPVDQLVVEGVADPDRLALTGYSYGGFACCVLTSAGNRFAAAVAGGLLADLRHCAGASDSGVYLDKLELSGIPGRAAELSPITRVEQVTTPTLILHGTNDADCPVAQAEQWFAALRVNGVDTRLVLYPGAGHAFLLNGNLNHKIDYSNRLVDWLERHVPSSEKGGTPELDAAHWQHRLETVIAKYQVPGAVFGILRSNTATPGIGREERIVVAAGVTNTNTGQAVTPAALFQLGSISKTWTATLVLQLVAEGKLDLDAPVRDVLPSLRLSDESAAATVTMRHLLTHTSGIDGDIFTDTGRGDDSVAKFVESLDTAAQIFPPGATWSYCNTGLTIAGRVVEVLRGMTWDQALEEYIYAPLELTDTTTLAEDTVSHVFAVGHIDQDGANTPSSIFAVPRGNGPAGGVTSSADDAMTYGRSFLSGGTALLPERELAQMLESQVDMGHACTQADAWALGWCLQDWGGVPTISHDGATFGQYSYLQLFPEQGLVLFLSVNGGQVGKVSGELFAEAAAVLAGAVMPAAYTPEPSNGVATAIHEYAGVYEAAGMRIQVLQADAKQADAKQAVAEQADAAESGAEQAGAGQDRTWHAVVTNTSGLEGPDGPQIFKLVSSGPGVLGALFPGTMDWIRVTFETFGDTRLMHFGTRAYPEVSVNA</sequence>
<evidence type="ECO:0000259" key="1">
    <source>
        <dbReference type="Pfam" id="PF00144"/>
    </source>
</evidence>
<dbReference type="SUPFAM" id="SSF56601">
    <property type="entry name" value="beta-lactamase/transpeptidase-like"/>
    <property type="match status" value="1"/>
</dbReference>
<comment type="caution">
    <text evidence="3">The sequence shown here is derived from an EMBL/GenBank/DDBJ whole genome shotgun (WGS) entry which is preliminary data.</text>
</comment>
<dbReference type="InterPro" id="IPR001375">
    <property type="entry name" value="Peptidase_S9_cat"/>
</dbReference>
<feature type="domain" description="Peptidase S9 prolyl oligopeptidase catalytic" evidence="2">
    <location>
        <begin position="442"/>
        <end position="641"/>
    </location>
</feature>
<dbReference type="RefSeq" id="WP_230066042.1">
    <property type="nucleotide sequence ID" value="NZ_BAABLL010000010.1"/>
</dbReference>
<dbReference type="GO" id="GO:0016787">
    <property type="term" value="F:hydrolase activity"/>
    <property type="evidence" value="ECO:0007669"/>
    <property type="project" value="UniProtKB-KW"/>
</dbReference>
<evidence type="ECO:0000313" key="4">
    <source>
        <dbReference type="Proteomes" id="UP001595773"/>
    </source>
</evidence>
<dbReference type="Gene3D" id="3.40.710.10">
    <property type="entry name" value="DD-peptidase/beta-lactamase superfamily"/>
    <property type="match status" value="1"/>
</dbReference>
<dbReference type="Pfam" id="PF00144">
    <property type="entry name" value="Beta-lactamase"/>
    <property type="match status" value="1"/>
</dbReference>
<evidence type="ECO:0000259" key="2">
    <source>
        <dbReference type="Pfam" id="PF00326"/>
    </source>
</evidence>